<sequence>MMAANDFDTDGRTLCAQLDRLVAQGLGAQGLGAQGLRLILVEKLPDAAFAPWARAKAAREPDEVAWLDLLGDGPNLVTGCIVGLDVAGDDLDEALNVVLTGRSVVLVTGLDRSRAPLGERLFRWLDWSATHVPLTVANTRDAAAFLVRLRHHHVAVDQIVAGRVIQSLHRDP</sequence>
<comment type="caution">
    <text evidence="1">The sequence shown here is derived from an EMBL/GenBank/DDBJ whole genome shotgun (WGS) entry which is preliminary data.</text>
</comment>
<name>A0ABX1NW63_9RHOO</name>
<proteinExistence type="predicted"/>
<protein>
    <submittedName>
        <fullName evidence="1">Uncharacterized protein</fullName>
    </submittedName>
</protein>
<organism evidence="1 2">
    <name type="scientific">Aromatoleum bremense</name>
    <dbReference type="NCBI Taxonomy" id="76115"/>
    <lineage>
        <taxon>Bacteria</taxon>
        <taxon>Pseudomonadati</taxon>
        <taxon>Pseudomonadota</taxon>
        <taxon>Betaproteobacteria</taxon>
        <taxon>Rhodocyclales</taxon>
        <taxon>Rhodocyclaceae</taxon>
        <taxon>Aromatoleum</taxon>
    </lineage>
</organism>
<evidence type="ECO:0000313" key="1">
    <source>
        <dbReference type="EMBL" id="NMG16258.1"/>
    </source>
</evidence>
<accession>A0ABX1NW63</accession>
<dbReference type="EMBL" id="WTVP01000031">
    <property type="protein sequence ID" value="NMG16258.1"/>
    <property type="molecule type" value="Genomic_DNA"/>
</dbReference>
<keyword evidence="2" id="KW-1185">Reference proteome</keyword>
<dbReference type="Proteomes" id="UP000633943">
    <property type="component" value="Unassembled WGS sequence"/>
</dbReference>
<dbReference type="RefSeq" id="WP_169202846.1">
    <property type="nucleotide sequence ID" value="NZ_WTVP01000031.1"/>
</dbReference>
<evidence type="ECO:0000313" key="2">
    <source>
        <dbReference type="Proteomes" id="UP000633943"/>
    </source>
</evidence>
<reference evidence="1 2" key="1">
    <citation type="submission" date="2019-12" db="EMBL/GenBank/DDBJ databases">
        <title>Comparative genomics gives insights into the taxonomy of the Azoarcus-Aromatoleum group and reveals separate origins of nif in the plant-associated Azoarcus and non-plant-associated Aromatoleum sub-groups.</title>
        <authorList>
            <person name="Lafos M."/>
            <person name="Maluk M."/>
            <person name="Batista M."/>
            <person name="Junghare M."/>
            <person name="Carmona M."/>
            <person name="Faoro H."/>
            <person name="Cruz L.M."/>
            <person name="Battistoni F."/>
            <person name="De Souza E."/>
            <person name="Pedrosa F."/>
            <person name="Chen W.-M."/>
            <person name="Poole P.S."/>
            <person name="Dixon R.A."/>
            <person name="James E.K."/>
        </authorList>
    </citation>
    <scope>NUCLEOTIDE SEQUENCE [LARGE SCALE GENOMIC DNA]</scope>
    <source>
        <strain evidence="1 2">PbN1</strain>
    </source>
</reference>
<gene>
    <name evidence="1" type="ORF">GPA24_12025</name>
</gene>